<dbReference type="OrthoDB" id="4368277at2759"/>
<name>A0A9W4IYA5_9EURO</name>
<accession>A0A9W4IYA5</accession>
<dbReference type="EMBL" id="CAJVPA010000180">
    <property type="protein sequence ID" value="CAG8369293.1"/>
    <property type="molecule type" value="Genomic_DNA"/>
</dbReference>
<comment type="caution">
    <text evidence="1">The sequence shown here is derived from an EMBL/GenBank/DDBJ whole genome shotgun (WGS) entry which is preliminary data.</text>
</comment>
<organism evidence="1 2">
    <name type="scientific">Penicillium salamii</name>
    <dbReference type="NCBI Taxonomy" id="1612424"/>
    <lineage>
        <taxon>Eukaryota</taxon>
        <taxon>Fungi</taxon>
        <taxon>Dikarya</taxon>
        <taxon>Ascomycota</taxon>
        <taxon>Pezizomycotina</taxon>
        <taxon>Eurotiomycetes</taxon>
        <taxon>Eurotiomycetidae</taxon>
        <taxon>Eurotiales</taxon>
        <taxon>Aspergillaceae</taxon>
        <taxon>Penicillium</taxon>
    </lineage>
</organism>
<protein>
    <submittedName>
        <fullName evidence="1">Uncharacterized protein</fullName>
    </submittedName>
</protein>
<dbReference type="AlphaFoldDB" id="A0A9W4IYA5"/>
<dbReference type="Proteomes" id="UP001152646">
    <property type="component" value="Unassembled WGS sequence"/>
</dbReference>
<evidence type="ECO:0000313" key="1">
    <source>
        <dbReference type="EMBL" id="CAG8369293.1"/>
    </source>
</evidence>
<reference evidence="1" key="1">
    <citation type="submission" date="2021-07" db="EMBL/GenBank/DDBJ databases">
        <authorList>
            <person name="Branca A.L. A."/>
        </authorList>
    </citation>
    <scope>NUCLEOTIDE SEQUENCE</scope>
</reference>
<sequence length="591" mass="66820">MACRSGQDPEDWLQHLAGWRSECQRSIQREEQIASGVPIQPGDDYVLSGSRSLPLLQNWPIETPPPWSLKHNDSAASDSRRTWKPKRVRLSDAGVVYALLALPQYYRTQFLSFDFDANGDVRRDRIPKPPTVIVYQNGLPTLLTWKGVYILTGGYNDAGWLLADAYPNCDPFFQSGLVFPAIEIETCDELSTQLTRYHPMPTTGPEKSTGLWGYGGWSMGILLRGCDDIDAHCLVLEGKVLSGYQKLGSLFGFQTMISSNADPSDRNQAIQRNMPAESTLDIYHRIDWASIPVQSLKHGDPVAKIGHGSDNNVNLPVRSRDAKRKREIDSEEYKDVVAARHVSLLAARGEAPLPTQDHLDTSLSTPDTFQILWKQLKEVEATPQRLDLFTAVVALEDLYQRWGWNEIAAKIVRNKFSQSEAAALSNMACCLPPRVSWSMLGFDMNRDAVAIQHAFSYNTARSEFACKVDDLEEGPVKRVYKSFSSYFGRLTTPEATEQVYHLNIRSSESPRDVQPEQSEQIIRSPEIPPCHSHDNEPHCLQPGIALCEYMDSIKENEHYYRENKAIGKFHEQMTAFLEQMDHNRPKTPTYE</sequence>
<proteinExistence type="predicted"/>
<gene>
    <name evidence="1" type="ORF">PSALAMII_LOCUS4746</name>
</gene>
<evidence type="ECO:0000313" key="2">
    <source>
        <dbReference type="Proteomes" id="UP001152646"/>
    </source>
</evidence>